<evidence type="ECO:0000313" key="4">
    <source>
        <dbReference type="EMBL" id="KAI9634879.1"/>
    </source>
</evidence>
<dbReference type="InterPro" id="IPR041823">
    <property type="entry name" value="YHR202W_N"/>
</dbReference>
<dbReference type="PANTHER" id="PTHR11575">
    <property type="entry name" value="5'-NUCLEOTIDASE-RELATED"/>
    <property type="match status" value="1"/>
</dbReference>
<keyword evidence="5" id="KW-1185">Reference proteome</keyword>
<evidence type="ECO:0000256" key="1">
    <source>
        <dbReference type="SAM" id="SignalP"/>
    </source>
</evidence>
<dbReference type="SUPFAM" id="SSF55816">
    <property type="entry name" value="5'-nucleotidase (syn. UDP-sugar hydrolase), C-terminal domain"/>
    <property type="match status" value="1"/>
</dbReference>
<organism evidence="4 5">
    <name type="scientific">Dioszegia hungarica</name>
    <dbReference type="NCBI Taxonomy" id="4972"/>
    <lineage>
        <taxon>Eukaryota</taxon>
        <taxon>Fungi</taxon>
        <taxon>Dikarya</taxon>
        <taxon>Basidiomycota</taxon>
        <taxon>Agaricomycotina</taxon>
        <taxon>Tremellomycetes</taxon>
        <taxon>Tremellales</taxon>
        <taxon>Bulleribasidiaceae</taxon>
        <taxon>Dioszegia</taxon>
    </lineage>
</organism>
<dbReference type="InterPro" id="IPR014485">
    <property type="entry name" value="Pesterase_C1039"/>
</dbReference>
<comment type="caution">
    <text evidence="4">The sequence shown here is derived from an EMBL/GenBank/DDBJ whole genome shotgun (WGS) entry which is preliminary data.</text>
</comment>
<dbReference type="GeneID" id="77728977"/>
<dbReference type="InterPro" id="IPR029052">
    <property type="entry name" value="Metallo-depent_PP-like"/>
</dbReference>
<protein>
    <submittedName>
        <fullName evidence="4">Vacuolar protein</fullName>
    </submittedName>
</protein>
<dbReference type="Pfam" id="PF21953">
    <property type="entry name" value="NadN_nucleosid_C"/>
    <property type="match status" value="1"/>
</dbReference>
<dbReference type="InterPro" id="IPR053828">
    <property type="entry name" value="Nucleosidase_C"/>
</dbReference>
<feature type="domain" description="Calcineurin-like phosphoesterase" evidence="2">
    <location>
        <begin position="50"/>
        <end position="280"/>
    </location>
</feature>
<feature type="signal peptide" evidence="1">
    <location>
        <begin position="1"/>
        <end position="23"/>
    </location>
</feature>
<dbReference type="Pfam" id="PF00149">
    <property type="entry name" value="Metallophos"/>
    <property type="match status" value="1"/>
</dbReference>
<dbReference type="GO" id="GO:0009166">
    <property type="term" value="P:nucleotide catabolic process"/>
    <property type="evidence" value="ECO:0007669"/>
    <property type="project" value="InterPro"/>
</dbReference>
<dbReference type="PIRSF" id="PIRSF017316">
    <property type="entry name" value="Pesterase_C1039"/>
    <property type="match status" value="1"/>
</dbReference>
<dbReference type="Gene3D" id="3.60.21.10">
    <property type="match status" value="1"/>
</dbReference>
<dbReference type="Gene3D" id="3.90.780.10">
    <property type="entry name" value="5'-Nucleotidase, C-terminal domain"/>
    <property type="match status" value="1"/>
</dbReference>
<dbReference type="PANTHER" id="PTHR11575:SF22">
    <property type="entry name" value="ADL392WP"/>
    <property type="match status" value="1"/>
</dbReference>
<dbReference type="EMBL" id="JAKWFO010000006">
    <property type="protein sequence ID" value="KAI9634879.1"/>
    <property type="molecule type" value="Genomic_DNA"/>
</dbReference>
<feature type="chain" id="PRO_5041342181" evidence="1">
    <location>
        <begin position="24"/>
        <end position="634"/>
    </location>
</feature>
<evidence type="ECO:0000259" key="2">
    <source>
        <dbReference type="Pfam" id="PF00149"/>
    </source>
</evidence>
<keyword evidence="1" id="KW-0732">Signal</keyword>
<dbReference type="AlphaFoldDB" id="A0AA38H8K2"/>
<sequence>MRLPKTYGLNQAYLLLLAHSALASHRAEAGSEGEGRLPVPKRELEWGDANFLAISDTHGWLLGHQHATWPEPNYSGDYGDLASFVTHMREIAASKGSDLLLVDCGDHHDGSGLVSSSPSGANRADEIFHQLEFDVATIGNHELYSYEVARVVHEQAKGLGGRYLTSNVNITVPGRDGVWESVPIGERYRKFKTPQGRKVTAFGVIFDFQAHDLNLTIQSPTLMSQEPWFLETLRDAPDYFVLAGHMPVRGQGADWTPVYDAIRAQHPDVPIFIFGGHTHVRDCAQYDDRSIAVVPGRYLETATFVSSDLPGKSDSGDPLNINRRYIDANRVSYQFHTHTNHSTFDTPLGQNITSNLVHLATALNISTPLGHAPIDLYLARYPYGHRRSALTVWTNEVLPATVVDEERRGRRIIIGNTGSLRFDLFAGRFDKNDELTISPFKSRFWYTRLPASFALTLTPEMNRAGASKLLPASFNASDGRGTTVDRERMMYEDDLSVRREYDRWLADQREAYEAEYHALEGDEGARSGQVVLGRTKGLTPGYVTRDACKGKGDDIEHIPLPHSLSQPDFSQTPLEHGEEDEIIDVVVMDFALDDFMTAVHTLHPGSELSKKDFKPYAEGTSIDTLWGAYAGMKW</sequence>
<dbReference type="GO" id="GO:0016787">
    <property type="term" value="F:hydrolase activity"/>
    <property type="evidence" value="ECO:0007669"/>
    <property type="project" value="InterPro"/>
</dbReference>
<reference evidence="4" key="1">
    <citation type="journal article" date="2022" name="G3 (Bethesda)">
        <title>High quality genome of the basidiomycete yeast Dioszegia hungarica PDD-24b-2 isolated from cloud water.</title>
        <authorList>
            <person name="Jarrige D."/>
            <person name="Haridas S."/>
            <person name="Bleykasten-Grosshans C."/>
            <person name="Joly M."/>
            <person name="Nadalig T."/>
            <person name="Sancelme M."/>
            <person name="Vuilleumier S."/>
            <person name="Grigoriev I.V."/>
            <person name="Amato P."/>
            <person name="Bringel F."/>
        </authorList>
    </citation>
    <scope>NUCLEOTIDE SEQUENCE</scope>
    <source>
        <strain evidence="4">PDD-24b-2</strain>
    </source>
</reference>
<gene>
    <name evidence="4" type="ORF">MKK02DRAFT_37754</name>
</gene>
<proteinExistence type="predicted"/>
<name>A0AA38H8K2_9TREE</name>
<dbReference type="InterPro" id="IPR004843">
    <property type="entry name" value="Calcineurin-like_PHP"/>
</dbReference>
<dbReference type="CDD" id="cd07407">
    <property type="entry name" value="MPP_YHR202W_N"/>
    <property type="match status" value="1"/>
</dbReference>
<evidence type="ECO:0000313" key="5">
    <source>
        <dbReference type="Proteomes" id="UP001164286"/>
    </source>
</evidence>
<evidence type="ECO:0000259" key="3">
    <source>
        <dbReference type="Pfam" id="PF21953"/>
    </source>
</evidence>
<dbReference type="RefSeq" id="XP_052944656.1">
    <property type="nucleotide sequence ID" value="XM_053089772.1"/>
</dbReference>
<dbReference type="GO" id="GO:0005829">
    <property type="term" value="C:cytosol"/>
    <property type="evidence" value="ECO:0007669"/>
    <property type="project" value="TreeGrafter"/>
</dbReference>
<dbReference type="SUPFAM" id="SSF56300">
    <property type="entry name" value="Metallo-dependent phosphatases"/>
    <property type="match status" value="1"/>
</dbReference>
<dbReference type="Proteomes" id="UP001164286">
    <property type="component" value="Unassembled WGS sequence"/>
</dbReference>
<dbReference type="InterPro" id="IPR006179">
    <property type="entry name" value="5_nucleotidase/apyrase"/>
</dbReference>
<dbReference type="InterPro" id="IPR036907">
    <property type="entry name" value="5'-Nucleotdase_C_sf"/>
</dbReference>
<feature type="domain" description="Putative 5'-nucleotidase C-terminal" evidence="3">
    <location>
        <begin position="375"/>
        <end position="594"/>
    </location>
</feature>
<accession>A0AA38H8K2</accession>